<keyword evidence="1" id="KW-0614">Plasmid</keyword>
<protein>
    <submittedName>
        <fullName evidence="1">Uncharacterized protein</fullName>
    </submittedName>
</protein>
<accession>A0A0H5Q012</accession>
<sequence length="95" mass="10740">MRRLPNKYERCILYQGAKDEAFASPGEEYAAAFYWLSRIDWLDLDEAKVIAQQASERVIAVHASSNSDGDDAIFAVVRERLTSPKKGVRKHLGEL</sequence>
<evidence type="ECO:0000313" key="1">
    <source>
        <dbReference type="EMBL" id="CRY94759.1"/>
    </source>
</evidence>
<dbReference type="AlphaFoldDB" id="A0A0H5Q012"/>
<organism evidence="1">
    <name type="scientific">uncultured prokaryote</name>
    <dbReference type="NCBI Taxonomy" id="198431"/>
    <lineage>
        <taxon>unclassified sequences</taxon>
        <taxon>environmental samples</taxon>
    </lineage>
</organism>
<reference evidence="1" key="1">
    <citation type="submission" date="2015-06" db="EMBL/GenBank/DDBJ databases">
        <authorList>
            <person name="Joergensen T."/>
        </authorList>
    </citation>
    <scope>NUCLEOTIDE SEQUENCE</scope>
    <source>
        <plasmid evidence="1">pRGRH0347</plasmid>
    </source>
</reference>
<proteinExistence type="predicted"/>
<geneLocation type="plasmid" evidence="1">
    <name>pRGRH0347</name>
</geneLocation>
<name>A0A0H5Q012_9ZZZZ</name>
<reference evidence="1" key="2">
    <citation type="submission" date="2015-07" db="EMBL/GenBank/DDBJ databases">
        <title>Plasmids, circular viruses and viroids from rat gut.</title>
        <authorList>
            <person name="Jorgensen T.J."/>
            <person name="Hansen M.A."/>
            <person name="Xu Z."/>
            <person name="Tabak M.A."/>
            <person name="Sorensen S.J."/>
            <person name="Hansen L.H."/>
        </authorList>
    </citation>
    <scope>NUCLEOTIDE SEQUENCE</scope>
    <source>
        <plasmid evidence="1">pRGRH0347</plasmid>
    </source>
</reference>
<dbReference type="EMBL" id="LN853014">
    <property type="protein sequence ID" value="CRY94759.1"/>
    <property type="molecule type" value="Genomic_DNA"/>
</dbReference>